<gene>
    <name evidence="1" type="ORF">PtrM4_105120</name>
</gene>
<proteinExistence type="predicted"/>
<evidence type="ECO:0000313" key="1">
    <source>
        <dbReference type="EMBL" id="KAF7570510.1"/>
    </source>
</evidence>
<dbReference type="KEGG" id="ptrr:90956645"/>
<dbReference type="EMBL" id="NQIK02000005">
    <property type="protein sequence ID" value="KAF7570510.1"/>
    <property type="molecule type" value="Genomic_DNA"/>
</dbReference>
<accession>A0A2W1FD50</accession>
<dbReference type="RefSeq" id="XP_065962064.1">
    <property type="nucleotide sequence ID" value="XM_066107615.1"/>
</dbReference>
<organism evidence="1 2">
    <name type="scientific">Pyrenophora tritici-repentis</name>
    <dbReference type="NCBI Taxonomy" id="45151"/>
    <lineage>
        <taxon>Eukaryota</taxon>
        <taxon>Fungi</taxon>
        <taxon>Dikarya</taxon>
        <taxon>Ascomycota</taxon>
        <taxon>Pezizomycotina</taxon>
        <taxon>Dothideomycetes</taxon>
        <taxon>Pleosporomycetidae</taxon>
        <taxon>Pleosporales</taxon>
        <taxon>Pleosporineae</taxon>
        <taxon>Pleosporaceae</taxon>
        <taxon>Pyrenophora</taxon>
    </lineage>
</organism>
<name>A0A2W1FD50_9PLEO</name>
<dbReference type="AlphaFoldDB" id="A0A2W1FD50"/>
<dbReference type="GeneID" id="90956645"/>
<dbReference type="Proteomes" id="UP000245464">
    <property type="component" value="Chromosome 5"/>
</dbReference>
<comment type="caution">
    <text evidence="1">The sequence shown here is derived from an EMBL/GenBank/DDBJ whole genome shotgun (WGS) entry which is preliminary data.</text>
</comment>
<reference evidence="1" key="1">
    <citation type="journal article" date="2018" name="BMC Genomics">
        <title>Comparative genomics of the wheat fungal pathogen Pyrenophora tritici-repentis reveals chromosomal variations and genome plasticity.</title>
        <authorList>
            <person name="Moolhuijzen P."/>
            <person name="See P.T."/>
            <person name="Hane J.K."/>
            <person name="Shi G."/>
            <person name="Liu Z."/>
            <person name="Oliver R.P."/>
            <person name="Moffat C.S."/>
        </authorList>
    </citation>
    <scope>NUCLEOTIDE SEQUENCE [LARGE SCALE GENOMIC DNA]</scope>
    <source>
        <strain evidence="1">M4</strain>
    </source>
</reference>
<evidence type="ECO:0000313" key="2">
    <source>
        <dbReference type="Proteomes" id="UP000245464"/>
    </source>
</evidence>
<protein>
    <submittedName>
        <fullName evidence="1">Uncharacterized protein</fullName>
    </submittedName>
</protein>
<sequence>MLLDSSQSIHYKTINILFLTVTMTTTSLTTWMPYISRVITNANARCVVNTETKEGSSRTCLLHVWNYPTSGQPAKVVLLIGFIRQTEPLDTAADVTAQALVSDFNPPNGWNGRIIWIVVLDPFSNQWVISQCWEPVAGPDPEVKEYGRYPTAQEPFIVAALQTALSQNIDTYG</sequence>